<evidence type="ECO:0000256" key="1">
    <source>
        <dbReference type="SAM" id="MobiDB-lite"/>
    </source>
</evidence>
<dbReference type="EMBL" id="JAHDVG010000475">
    <property type="protein sequence ID" value="KAH1176138.1"/>
    <property type="molecule type" value="Genomic_DNA"/>
</dbReference>
<evidence type="ECO:0000313" key="2">
    <source>
        <dbReference type="EMBL" id="KAH1176138.1"/>
    </source>
</evidence>
<gene>
    <name evidence="2" type="ORF">KIL84_020872</name>
</gene>
<accession>A0A9D3XB52</accession>
<sequence length="107" mass="10917">MGNVLGVTNWGLQSTGRSRGRSQLRPACPASSCARVSPPPGVTPGGARVGNQPGSTGTAPGLGDPPRPLGSTRGTWSAGKRKISTRHFGPKGFLFSAGNCWFSAQSP</sequence>
<evidence type="ECO:0000313" key="3">
    <source>
        <dbReference type="Proteomes" id="UP000827986"/>
    </source>
</evidence>
<dbReference type="AlphaFoldDB" id="A0A9D3XB52"/>
<organism evidence="2 3">
    <name type="scientific">Mauremys mutica</name>
    <name type="common">yellowpond turtle</name>
    <dbReference type="NCBI Taxonomy" id="74926"/>
    <lineage>
        <taxon>Eukaryota</taxon>
        <taxon>Metazoa</taxon>
        <taxon>Chordata</taxon>
        <taxon>Craniata</taxon>
        <taxon>Vertebrata</taxon>
        <taxon>Euteleostomi</taxon>
        <taxon>Archelosauria</taxon>
        <taxon>Testudinata</taxon>
        <taxon>Testudines</taxon>
        <taxon>Cryptodira</taxon>
        <taxon>Durocryptodira</taxon>
        <taxon>Testudinoidea</taxon>
        <taxon>Geoemydidae</taxon>
        <taxon>Geoemydinae</taxon>
        <taxon>Mauremys</taxon>
    </lineage>
</organism>
<keyword evidence="3" id="KW-1185">Reference proteome</keyword>
<reference evidence="2" key="1">
    <citation type="submission" date="2021-09" db="EMBL/GenBank/DDBJ databases">
        <title>The genome of Mauremys mutica provides insights into the evolution of semi-aquatic lifestyle.</title>
        <authorList>
            <person name="Gong S."/>
            <person name="Gao Y."/>
        </authorList>
    </citation>
    <scope>NUCLEOTIDE SEQUENCE</scope>
    <source>
        <strain evidence="2">MM-2020</strain>
        <tissue evidence="2">Muscle</tissue>
    </source>
</reference>
<name>A0A9D3XB52_9SAUR</name>
<dbReference type="Proteomes" id="UP000827986">
    <property type="component" value="Unassembled WGS sequence"/>
</dbReference>
<proteinExistence type="predicted"/>
<protein>
    <submittedName>
        <fullName evidence="2">Uncharacterized protein</fullName>
    </submittedName>
</protein>
<feature type="region of interest" description="Disordered" evidence="1">
    <location>
        <begin position="1"/>
        <end position="92"/>
    </location>
</feature>
<feature type="compositionally biased region" description="Basic residues" evidence="1">
    <location>
        <begin position="79"/>
        <end position="89"/>
    </location>
</feature>
<comment type="caution">
    <text evidence="2">The sequence shown here is derived from an EMBL/GenBank/DDBJ whole genome shotgun (WGS) entry which is preliminary data.</text>
</comment>